<dbReference type="OrthoDB" id="18175at2759"/>
<dbReference type="GO" id="GO:0033617">
    <property type="term" value="P:mitochondrial respiratory chain complex IV assembly"/>
    <property type="evidence" value="ECO:0007669"/>
    <property type="project" value="InterPro"/>
</dbReference>
<protein>
    <recommendedName>
        <fullName evidence="5">Protein PET100 homolog, mitochondrial</fullName>
    </recommendedName>
</protein>
<proteinExistence type="predicted"/>
<evidence type="ECO:0000313" key="4">
    <source>
        <dbReference type="Proteomes" id="UP000596742"/>
    </source>
</evidence>
<dbReference type="GO" id="GO:0005739">
    <property type="term" value="C:mitochondrion"/>
    <property type="evidence" value="ECO:0007669"/>
    <property type="project" value="InterPro"/>
</dbReference>
<dbReference type="AlphaFoldDB" id="A0A8B6C9D4"/>
<keyword evidence="2" id="KW-0472">Membrane</keyword>
<accession>A0A8B6C9D4</accession>
<dbReference type="InterPro" id="IPR018625">
    <property type="entry name" value="Pet100"/>
</dbReference>
<gene>
    <name evidence="3" type="ORF">MGAL_10B004837</name>
</gene>
<evidence type="ECO:0000256" key="2">
    <source>
        <dbReference type="SAM" id="Phobius"/>
    </source>
</evidence>
<name>A0A8B6C9D4_MYTGA</name>
<dbReference type="Proteomes" id="UP000596742">
    <property type="component" value="Unassembled WGS sequence"/>
</dbReference>
<keyword evidence="2" id="KW-0812">Transmembrane</keyword>
<feature type="transmembrane region" description="Helical" evidence="2">
    <location>
        <begin position="6"/>
        <end position="27"/>
    </location>
</feature>
<evidence type="ECO:0000256" key="1">
    <source>
        <dbReference type="SAM" id="MobiDB-lite"/>
    </source>
</evidence>
<feature type="region of interest" description="Disordered" evidence="1">
    <location>
        <begin position="64"/>
        <end position="90"/>
    </location>
</feature>
<keyword evidence="2" id="KW-1133">Transmembrane helix</keyword>
<comment type="caution">
    <text evidence="3">The sequence shown here is derived from an EMBL/GenBank/DDBJ whole genome shotgun (WGS) entry which is preliminary data.</text>
</comment>
<evidence type="ECO:0000313" key="3">
    <source>
        <dbReference type="EMBL" id="VDI01017.1"/>
    </source>
</evidence>
<dbReference type="EMBL" id="UYJE01001307">
    <property type="protein sequence ID" value="VDI01017.1"/>
    <property type="molecule type" value="Genomic_DNA"/>
</dbReference>
<dbReference type="Pfam" id="PF09803">
    <property type="entry name" value="Pet100"/>
    <property type="match status" value="1"/>
</dbReference>
<reference evidence="3" key="1">
    <citation type="submission" date="2018-11" db="EMBL/GenBank/DDBJ databases">
        <authorList>
            <person name="Alioto T."/>
            <person name="Alioto T."/>
        </authorList>
    </citation>
    <scope>NUCLEOTIDE SEQUENCE</scope>
</reference>
<keyword evidence="4" id="KW-1185">Reference proteome</keyword>
<evidence type="ECO:0008006" key="5">
    <source>
        <dbReference type="Google" id="ProtNLM"/>
    </source>
</evidence>
<sequence length="90" mass="10762">MKPWMWKLEVFKVTSYFAFPIVMFLIYHKSEKLIQYYKGPDYQHHPLDDPDKEGGKLIEKYLKGRARGKGPKSIQSTDLEEEELRKLESR</sequence>
<organism evidence="3 4">
    <name type="scientific">Mytilus galloprovincialis</name>
    <name type="common">Mediterranean mussel</name>
    <dbReference type="NCBI Taxonomy" id="29158"/>
    <lineage>
        <taxon>Eukaryota</taxon>
        <taxon>Metazoa</taxon>
        <taxon>Spiralia</taxon>
        <taxon>Lophotrochozoa</taxon>
        <taxon>Mollusca</taxon>
        <taxon>Bivalvia</taxon>
        <taxon>Autobranchia</taxon>
        <taxon>Pteriomorphia</taxon>
        <taxon>Mytilida</taxon>
        <taxon>Mytiloidea</taxon>
        <taxon>Mytilidae</taxon>
        <taxon>Mytilinae</taxon>
        <taxon>Mytilus</taxon>
    </lineage>
</organism>